<reference evidence="2" key="1">
    <citation type="submission" date="2016-10" db="EMBL/GenBank/DDBJ databases">
        <authorList>
            <person name="Varghese N."/>
            <person name="Submissions S."/>
        </authorList>
    </citation>
    <scope>NUCLEOTIDE SEQUENCE [LARGE SCALE GENOMIC DNA]</scope>
    <source>
        <strain evidence="2">CGMCC 1.11012</strain>
    </source>
</reference>
<sequence>MQEIAQYPPTFIPETFYWRNYLETWTAAPFTRYTMNTLLPMIELFFVFQRYFIEGMNLTAGTKG</sequence>
<dbReference type="EMBL" id="FNDX01000016">
    <property type="protein sequence ID" value="SDJ38715.1"/>
    <property type="molecule type" value="Genomic_DNA"/>
</dbReference>
<name>A0A1G8TCS5_9BACL</name>
<dbReference type="Proteomes" id="UP000199050">
    <property type="component" value="Unassembled WGS sequence"/>
</dbReference>
<evidence type="ECO:0000313" key="2">
    <source>
        <dbReference type="Proteomes" id="UP000199050"/>
    </source>
</evidence>
<gene>
    <name evidence="1" type="ORF">SAMN05216192_11662</name>
</gene>
<protein>
    <submittedName>
        <fullName evidence="1">Multiple sugar transport system permease protein/sn-glycerol 3-phosphate transport system permease protein</fullName>
    </submittedName>
</protein>
<dbReference type="AlphaFoldDB" id="A0A1G8TCS5"/>
<accession>A0A1G8TCS5</accession>
<organism evidence="1 2">
    <name type="scientific">Paenibacillus typhae</name>
    <dbReference type="NCBI Taxonomy" id="1174501"/>
    <lineage>
        <taxon>Bacteria</taxon>
        <taxon>Bacillati</taxon>
        <taxon>Bacillota</taxon>
        <taxon>Bacilli</taxon>
        <taxon>Bacillales</taxon>
        <taxon>Paenibacillaceae</taxon>
        <taxon>Paenibacillus</taxon>
    </lineage>
</organism>
<dbReference type="STRING" id="1174501.SAMN05216192_11662"/>
<proteinExistence type="predicted"/>
<keyword evidence="1" id="KW-0762">Sugar transport</keyword>
<keyword evidence="1" id="KW-0813">Transport</keyword>
<dbReference type="RefSeq" id="WP_090715325.1">
    <property type="nucleotide sequence ID" value="NZ_CBCSKY010000026.1"/>
</dbReference>
<keyword evidence="2" id="KW-1185">Reference proteome</keyword>
<evidence type="ECO:0000313" key="1">
    <source>
        <dbReference type="EMBL" id="SDJ38715.1"/>
    </source>
</evidence>